<dbReference type="GO" id="GO:0042274">
    <property type="term" value="P:ribosomal small subunit biogenesis"/>
    <property type="evidence" value="ECO:0007669"/>
    <property type="project" value="TreeGrafter"/>
</dbReference>
<accession>A0AA88GGR9</accession>
<evidence type="ECO:0000313" key="10">
    <source>
        <dbReference type="Proteomes" id="UP000816034"/>
    </source>
</evidence>
<dbReference type="Gene3D" id="3.10.290.10">
    <property type="entry name" value="RNA-binding S4 domain"/>
    <property type="match status" value="1"/>
</dbReference>
<evidence type="ECO:0000256" key="6">
    <source>
        <dbReference type="ARBA" id="ARBA00023274"/>
    </source>
</evidence>
<evidence type="ECO:0000256" key="3">
    <source>
        <dbReference type="ARBA" id="ARBA00022517"/>
    </source>
</evidence>
<evidence type="ECO:0000313" key="9">
    <source>
        <dbReference type="EMBL" id="KAG2374873.1"/>
    </source>
</evidence>
<dbReference type="PANTHER" id="PTHR11831:SF1">
    <property type="entry name" value="U3 SMALL NUCLEOLAR RIBONUCLEOPROTEIN PROTEIN IMP3"/>
    <property type="match status" value="1"/>
</dbReference>
<dbReference type="GeneID" id="68102701"/>
<dbReference type="InterPro" id="IPR036986">
    <property type="entry name" value="S4_RNA-bd_sf"/>
</dbReference>
<gene>
    <name evidence="9" type="ORF">C9374_010247</name>
</gene>
<feature type="domain" description="RNA-binding S4" evidence="8">
    <location>
        <begin position="117"/>
        <end position="183"/>
    </location>
</feature>
<organism evidence="9 10">
    <name type="scientific">Naegleria lovaniensis</name>
    <name type="common">Amoeba</name>
    <dbReference type="NCBI Taxonomy" id="51637"/>
    <lineage>
        <taxon>Eukaryota</taxon>
        <taxon>Discoba</taxon>
        <taxon>Heterolobosea</taxon>
        <taxon>Tetramitia</taxon>
        <taxon>Eutetramitia</taxon>
        <taxon>Vahlkampfiidae</taxon>
        <taxon>Naegleria</taxon>
    </lineage>
</organism>
<keyword evidence="10" id="KW-1185">Reference proteome</keyword>
<dbReference type="InterPro" id="IPR002942">
    <property type="entry name" value="S4_RNA-bd"/>
</dbReference>
<dbReference type="EMBL" id="PYSW02000041">
    <property type="protein sequence ID" value="KAG2374873.1"/>
    <property type="molecule type" value="Genomic_DNA"/>
</dbReference>
<dbReference type="PANTHER" id="PTHR11831">
    <property type="entry name" value="30S 40S RIBOSOMAL PROTEIN"/>
    <property type="match status" value="1"/>
</dbReference>
<evidence type="ECO:0000256" key="4">
    <source>
        <dbReference type="ARBA" id="ARBA00022884"/>
    </source>
</evidence>
<comment type="subcellular location">
    <subcellularLocation>
        <location evidence="1">Nucleus</location>
        <location evidence="1">Nucleolus</location>
    </subcellularLocation>
</comment>
<dbReference type="Pfam" id="PF01479">
    <property type="entry name" value="S4"/>
    <property type="match status" value="1"/>
</dbReference>
<dbReference type="CDD" id="cd00165">
    <property type="entry name" value="S4"/>
    <property type="match status" value="1"/>
</dbReference>
<dbReference type="SUPFAM" id="SSF55174">
    <property type="entry name" value="Alpha-L RNA-binding motif"/>
    <property type="match status" value="1"/>
</dbReference>
<comment type="similarity">
    <text evidence="2">Belongs to the universal ribosomal protein uS4 family.</text>
</comment>
<dbReference type="GO" id="GO:0032040">
    <property type="term" value="C:small-subunit processome"/>
    <property type="evidence" value="ECO:0007669"/>
    <property type="project" value="TreeGrafter"/>
</dbReference>
<reference evidence="9 10" key="1">
    <citation type="journal article" date="2018" name="BMC Genomics">
        <title>The genome of Naegleria lovaniensis, the basis for a comparative approach to unravel pathogenicity factors of the human pathogenic amoeba N. fowleri.</title>
        <authorList>
            <person name="Liechti N."/>
            <person name="Schurch N."/>
            <person name="Bruggmann R."/>
            <person name="Wittwer M."/>
        </authorList>
    </citation>
    <scope>NUCLEOTIDE SEQUENCE [LARGE SCALE GENOMIC DNA]</scope>
    <source>
        <strain evidence="9 10">ATCC 30569</strain>
    </source>
</reference>
<dbReference type="RefSeq" id="XP_044544047.1">
    <property type="nucleotide sequence ID" value="XM_044685770.1"/>
</dbReference>
<keyword evidence="5" id="KW-0539">Nucleus</keyword>
<evidence type="ECO:0000256" key="2">
    <source>
        <dbReference type="ARBA" id="ARBA00007465"/>
    </source>
</evidence>
<dbReference type="GO" id="GO:0019843">
    <property type="term" value="F:rRNA binding"/>
    <property type="evidence" value="ECO:0007669"/>
    <property type="project" value="InterPro"/>
</dbReference>
<dbReference type="AlphaFoldDB" id="A0AA88GGR9"/>
<dbReference type="InterPro" id="IPR022801">
    <property type="entry name" value="Ribosomal_uS4"/>
</dbReference>
<dbReference type="InterPro" id="IPR001912">
    <property type="entry name" value="Ribosomal_uS4_N"/>
</dbReference>
<name>A0AA88GGR9_NAELO</name>
<dbReference type="PROSITE" id="PS50889">
    <property type="entry name" value="S4"/>
    <property type="match status" value="1"/>
</dbReference>
<evidence type="ECO:0000256" key="5">
    <source>
        <dbReference type="ARBA" id="ARBA00023242"/>
    </source>
</evidence>
<protein>
    <recommendedName>
        <fullName evidence="8">RNA-binding S4 domain-containing protein</fullName>
    </recommendedName>
</protein>
<evidence type="ECO:0000256" key="1">
    <source>
        <dbReference type="ARBA" id="ARBA00004604"/>
    </source>
</evidence>
<sequence>MPKVRELKHHEQKLLKKVDFLNWKSDGVTPEYKEYILKTIQKYQLRDQKEFFNYQRIATQINNTINNIKQLDDKLYRDFKVNQLVMLGKKLFDMGILDSEAEIETLNKITVGRLCRRRISYLLKVLHFAESVRLANMYIQHGHIRIGPEVVRDEAFLVSRNLEDFITWTNKSKIKTTIQKFNETYDDFDAMLE</sequence>
<keyword evidence="4 7" id="KW-0694">RNA-binding</keyword>
<proteinExistence type="inferred from homology"/>
<dbReference type="Proteomes" id="UP000816034">
    <property type="component" value="Unassembled WGS sequence"/>
</dbReference>
<keyword evidence="6" id="KW-0687">Ribonucleoprotein</keyword>
<dbReference type="GO" id="GO:0030515">
    <property type="term" value="F:snoRNA binding"/>
    <property type="evidence" value="ECO:0007669"/>
    <property type="project" value="TreeGrafter"/>
</dbReference>
<comment type="caution">
    <text evidence="9">The sequence shown here is derived from an EMBL/GenBank/DDBJ whole genome shotgun (WGS) entry which is preliminary data.</text>
</comment>
<evidence type="ECO:0000256" key="7">
    <source>
        <dbReference type="PROSITE-ProRule" id="PRU00182"/>
    </source>
</evidence>
<dbReference type="SMART" id="SM00363">
    <property type="entry name" value="S4"/>
    <property type="match status" value="1"/>
</dbReference>
<dbReference type="GO" id="GO:0034457">
    <property type="term" value="C:Mpp10 complex"/>
    <property type="evidence" value="ECO:0007669"/>
    <property type="project" value="TreeGrafter"/>
</dbReference>
<dbReference type="GO" id="GO:0006364">
    <property type="term" value="P:rRNA processing"/>
    <property type="evidence" value="ECO:0007669"/>
    <property type="project" value="TreeGrafter"/>
</dbReference>
<keyword evidence="3" id="KW-0690">Ribosome biogenesis</keyword>
<dbReference type="Pfam" id="PF00163">
    <property type="entry name" value="Ribosomal_S4"/>
    <property type="match status" value="1"/>
</dbReference>
<evidence type="ECO:0000259" key="8">
    <source>
        <dbReference type="SMART" id="SM00363"/>
    </source>
</evidence>